<evidence type="ECO:0000256" key="1">
    <source>
        <dbReference type="ARBA" id="ARBA00006432"/>
    </source>
</evidence>
<evidence type="ECO:0000259" key="4">
    <source>
        <dbReference type="Pfam" id="PF13193"/>
    </source>
</evidence>
<dbReference type="PROSITE" id="PS00455">
    <property type="entry name" value="AMP_BINDING"/>
    <property type="match status" value="1"/>
</dbReference>
<proteinExistence type="inferred from homology"/>
<dbReference type="Gene3D" id="3.30.300.30">
    <property type="match status" value="1"/>
</dbReference>
<dbReference type="InterPro" id="IPR025110">
    <property type="entry name" value="AMP-bd_C"/>
</dbReference>
<protein>
    <submittedName>
        <fullName evidence="5">Long-chain-fatty-acid--CoA ligase</fullName>
    </submittedName>
</protein>
<evidence type="ECO:0000313" key="6">
    <source>
        <dbReference type="Proteomes" id="UP000612585"/>
    </source>
</evidence>
<accession>A0A8J4E2H0</accession>
<dbReference type="PANTHER" id="PTHR43201:SF5">
    <property type="entry name" value="MEDIUM-CHAIN ACYL-COA LIGASE ACSF2, MITOCHONDRIAL"/>
    <property type="match status" value="1"/>
</dbReference>
<dbReference type="GO" id="GO:0031956">
    <property type="term" value="F:medium-chain fatty acid-CoA ligase activity"/>
    <property type="evidence" value="ECO:0007669"/>
    <property type="project" value="TreeGrafter"/>
</dbReference>
<name>A0A8J4E2H0_9ACTN</name>
<dbReference type="InterPro" id="IPR042099">
    <property type="entry name" value="ANL_N_sf"/>
</dbReference>
<comment type="similarity">
    <text evidence="1">Belongs to the ATP-dependent AMP-binding enzyme family.</text>
</comment>
<evidence type="ECO:0000259" key="3">
    <source>
        <dbReference type="Pfam" id="PF00501"/>
    </source>
</evidence>
<sequence length="498" mass="53226">METNLARLADSAHERLGDHPSLFFDGTWHTSGSMHERSKHVAHGLVRLGVAPGDRVIVIMANCPEVTILYHAVWRAGAAVTPVVFLVTALELRHIIDDSGAAAVFTTPEILPKVEEALDGRPVPVVVIGAAGSHVSFTDLEAGTEPLAIVDRSPDDLAALMYTGGTTGRSKGVALSHANLAYSGRSSRARSHVEGVTRGQISLPLSHAFGLLVTVGAMHVVEPGSTVLQRWFEPKSFLELAVEHRSQSFAVVPSMLAMMLQFPLEEMDLSDLRFVYSGAAPLSPAVREDFERRVPSVTVMEGYGCTETGGIVSGSPPLSARPGTVGKVVDDVELRIVGADGSDLPPGQDGEIVVRGPNVMRGYWRGEPLGDGGWFHTGDVGRLDGDGYLTIVDRIKDLIIRGGYNVYPRDVEDALLAHPEVSMAAVVGRPDPRLGEEVVAFVSLAEGATATEAELIEFTKGRLAAHKYPRTVTVLPAIPLTSVGKLDRKRLRATVTAD</sequence>
<dbReference type="PANTHER" id="PTHR43201">
    <property type="entry name" value="ACYL-COA SYNTHETASE"/>
    <property type="match status" value="1"/>
</dbReference>
<dbReference type="RefSeq" id="WP_204003093.1">
    <property type="nucleotide sequence ID" value="NZ_BOPG01000049.1"/>
</dbReference>
<dbReference type="GO" id="GO:0006631">
    <property type="term" value="P:fatty acid metabolic process"/>
    <property type="evidence" value="ECO:0007669"/>
    <property type="project" value="TreeGrafter"/>
</dbReference>
<evidence type="ECO:0000313" key="5">
    <source>
        <dbReference type="EMBL" id="GIJ59830.1"/>
    </source>
</evidence>
<dbReference type="EMBL" id="BOPG01000049">
    <property type="protein sequence ID" value="GIJ59830.1"/>
    <property type="molecule type" value="Genomic_DNA"/>
</dbReference>
<dbReference type="Pfam" id="PF13193">
    <property type="entry name" value="AMP-binding_C"/>
    <property type="match status" value="1"/>
</dbReference>
<dbReference type="Pfam" id="PF00501">
    <property type="entry name" value="AMP-binding"/>
    <property type="match status" value="1"/>
</dbReference>
<feature type="domain" description="AMP-binding enzyme C-terminal" evidence="4">
    <location>
        <begin position="411"/>
        <end position="485"/>
    </location>
</feature>
<organism evidence="5 6">
    <name type="scientific">Virgisporangium aurantiacum</name>
    <dbReference type="NCBI Taxonomy" id="175570"/>
    <lineage>
        <taxon>Bacteria</taxon>
        <taxon>Bacillati</taxon>
        <taxon>Actinomycetota</taxon>
        <taxon>Actinomycetes</taxon>
        <taxon>Micromonosporales</taxon>
        <taxon>Micromonosporaceae</taxon>
        <taxon>Virgisporangium</taxon>
    </lineage>
</organism>
<keyword evidence="6" id="KW-1185">Reference proteome</keyword>
<comment type="caution">
    <text evidence="5">The sequence shown here is derived from an EMBL/GenBank/DDBJ whole genome shotgun (WGS) entry which is preliminary data.</text>
</comment>
<keyword evidence="2 5" id="KW-0436">Ligase</keyword>
<dbReference type="InterPro" id="IPR020845">
    <property type="entry name" value="AMP-binding_CS"/>
</dbReference>
<dbReference type="AlphaFoldDB" id="A0A8J4E2H0"/>
<dbReference type="Proteomes" id="UP000612585">
    <property type="component" value="Unassembled WGS sequence"/>
</dbReference>
<evidence type="ECO:0000256" key="2">
    <source>
        <dbReference type="ARBA" id="ARBA00022598"/>
    </source>
</evidence>
<dbReference type="Gene3D" id="3.40.50.12780">
    <property type="entry name" value="N-terminal domain of ligase-like"/>
    <property type="match status" value="1"/>
</dbReference>
<reference evidence="5" key="1">
    <citation type="submission" date="2021-01" db="EMBL/GenBank/DDBJ databases">
        <title>Whole genome shotgun sequence of Virgisporangium aurantiacum NBRC 16421.</title>
        <authorList>
            <person name="Komaki H."/>
            <person name="Tamura T."/>
        </authorList>
    </citation>
    <scope>NUCLEOTIDE SEQUENCE</scope>
    <source>
        <strain evidence="5">NBRC 16421</strain>
    </source>
</reference>
<gene>
    <name evidence="5" type="primary">fadD_3</name>
    <name evidence="5" type="ORF">Vau01_073460</name>
</gene>
<dbReference type="InterPro" id="IPR000873">
    <property type="entry name" value="AMP-dep_synth/lig_dom"/>
</dbReference>
<feature type="domain" description="AMP-dependent synthetase/ligase" evidence="3">
    <location>
        <begin position="14"/>
        <end position="364"/>
    </location>
</feature>
<dbReference type="SUPFAM" id="SSF56801">
    <property type="entry name" value="Acetyl-CoA synthetase-like"/>
    <property type="match status" value="1"/>
</dbReference>
<dbReference type="FunFam" id="3.30.300.30:FF:000008">
    <property type="entry name" value="2,3-dihydroxybenzoate-AMP ligase"/>
    <property type="match status" value="1"/>
</dbReference>
<dbReference type="InterPro" id="IPR045851">
    <property type="entry name" value="AMP-bd_C_sf"/>
</dbReference>